<evidence type="ECO:0000313" key="7">
    <source>
        <dbReference type="EnsemblMetazoa" id="Aqu2.1.39809_001"/>
    </source>
</evidence>
<comment type="subcellular location">
    <subcellularLocation>
        <location evidence="1">Nucleus</location>
    </subcellularLocation>
</comment>
<dbReference type="GO" id="GO:0005654">
    <property type="term" value="C:nucleoplasm"/>
    <property type="evidence" value="ECO:0007669"/>
    <property type="project" value="UniProtKB-ARBA"/>
</dbReference>
<evidence type="ECO:0000256" key="5">
    <source>
        <dbReference type="ARBA" id="ARBA00023242"/>
    </source>
</evidence>
<dbReference type="AlphaFoldDB" id="A0A1X7VJ33"/>
<dbReference type="OrthoDB" id="70376at2759"/>
<evidence type="ECO:0000256" key="1">
    <source>
        <dbReference type="ARBA" id="ARBA00004123"/>
    </source>
</evidence>
<feature type="region of interest" description="Disordered" evidence="6">
    <location>
        <begin position="1"/>
        <end position="41"/>
    </location>
</feature>
<dbReference type="InParanoid" id="A0A1X7VJ33"/>
<dbReference type="GO" id="GO:0010468">
    <property type="term" value="P:regulation of gene expression"/>
    <property type="evidence" value="ECO:0007669"/>
    <property type="project" value="UniProtKB-ARBA"/>
</dbReference>
<evidence type="ECO:0000256" key="4">
    <source>
        <dbReference type="ARBA" id="ARBA00023163"/>
    </source>
</evidence>
<keyword evidence="3" id="KW-0805">Transcription regulation</keyword>
<keyword evidence="5" id="KW-0539">Nucleus</keyword>
<dbReference type="STRING" id="400682.A0A1X7VJ33"/>
<reference evidence="7" key="1">
    <citation type="submission" date="2017-05" db="UniProtKB">
        <authorList>
            <consortium name="EnsemblMetazoa"/>
        </authorList>
    </citation>
    <scope>IDENTIFICATION</scope>
</reference>
<evidence type="ECO:0008006" key="8">
    <source>
        <dbReference type="Google" id="ProtNLM"/>
    </source>
</evidence>
<accession>A0A1X7VJ33</accession>
<sequence length="319" mass="36616">MEAGAYTAGKRHHSSTDEDTEDASEPELFKMDGPEGSQGSSSYKEKIAILEEHLKQVNEGTFPEYVRRLQELKELRDKRIFMAEIFKEYELNAAKEEYDRERSQAILECETKRSDLKDNLLMELQEKKKTVENLRSSMEITTGAYLFEPKMMVTRKLRRRNYESLPLPEKRRRSSPFYILSLSIDDILFISLSTLVYELDENDIEEDLKYICKGKTTPVSSLVSGRPTVSAPAPSLTVASPEVVYDVRVEDGKLHYEGKSYGKNQHVIVESKERGSEAAVISSISHSEIIVKLLPEHAKLRIYLSHLSRGRYIIRKKNS</sequence>
<proteinExistence type="predicted"/>
<dbReference type="PANTHER" id="PTHR21964">
    <property type="entry name" value="BREAST CANCER METASTASIS-SUPPRESSOR 1"/>
    <property type="match status" value="1"/>
</dbReference>
<dbReference type="Pfam" id="PF08598">
    <property type="entry name" value="Sds3"/>
    <property type="match status" value="1"/>
</dbReference>
<keyword evidence="4" id="KW-0804">Transcription</keyword>
<dbReference type="EnsemblMetazoa" id="Aqu2.1.39809_001">
    <property type="protein sequence ID" value="Aqu2.1.39809_001"/>
    <property type="gene ID" value="Aqu2.1.39809"/>
</dbReference>
<evidence type="ECO:0000256" key="2">
    <source>
        <dbReference type="ARBA" id="ARBA00022491"/>
    </source>
</evidence>
<organism evidence="7">
    <name type="scientific">Amphimedon queenslandica</name>
    <name type="common">Sponge</name>
    <dbReference type="NCBI Taxonomy" id="400682"/>
    <lineage>
        <taxon>Eukaryota</taxon>
        <taxon>Metazoa</taxon>
        <taxon>Porifera</taxon>
        <taxon>Demospongiae</taxon>
        <taxon>Heteroscleromorpha</taxon>
        <taxon>Haplosclerida</taxon>
        <taxon>Niphatidae</taxon>
        <taxon>Amphimedon</taxon>
    </lineage>
</organism>
<protein>
    <recommendedName>
        <fullName evidence="8">Sin3 histone deacetylase corepressor complex component SDS3</fullName>
    </recommendedName>
</protein>
<dbReference type="InterPro" id="IPR013907">
    <property type="entry name" value="Sds3"/>
</dbReference>
<keyword evidence="2" id="KW-0678">Repressor</keyword>
<dbReference type="eggNOG" id="KOG4466">
    <property type="taxonomic scope" value="Eukaryota"/>
</dbReference>
<dbReference type="SMART" id="SM01401">
    <property type="entry name" value="Sds3"/>
    <property type="match status" value="1"/>
</dbReference>
<name>A0A1X7VJ33_AMPQE</name>
<evidence type="ECO:0000256" key="6">
    <source>
        <dbReference type="SAM" id="MobiDB-lite"/>
    </source>
</evidence>
<evidence type="ECO:0000256" key="3">
    <source>
        <dbReference type="ARBA" id="ARBA00023015"/>
    </source>
</evidence>